<feature type="transmembrane region" description="Helical" evidence="6">
    <location>
        <begin position="553"/>
        <end position="571"/>
    </location>
</feature>
<evidence type="ECO:0000259" key="7">
    <source>
        <dbReference type="PROSITE" id="PS50850"/>
    </source>
</evidence>
<evidence type="ECO:0000256" key="4">
    <source>
        <dbReference type="ARBA" id="ARBA00023136"/>
    </source>
</evidence>
<evidence type="ECO:0000256" key="3">
    <source>
        <dbReference type="ARBA" id="ARBA00022989"/>
    </source>
</evidence>
<feature type="transmembrane region" description="Helical" evidence="6">
    <location>
        <begin position="240"/>
        <end position="258"/>
    </location>
</feature>
<evidence type="ECO:0000313" key="9">
    <source>
        <dbReference type="Proteomes" id="UP001487740"/>
    </source>
</evidence>
<feature type="transmembrane region" description="Helical" evidence="6">
    <location>
        <begin position="52"/>
        <end position="72"/>
    </location>
</feature>
<protein>
    <recommendedName>
        <fullName evidence="7">Major facilitator superfamily (MFS) profile domain-containing protein</fullName>
    </recommendedName>
</protein>
<dbReference type="InterPro" id="IPR005828">
    <property type="entry name" value="MFS_sugar_transport-like"/>
</dbReference>
<feature type="transmembrane region" description="Helical" evidence="6">
    <location>
        <begin position="431"/>
        <end position="452"/>
    </location>
</feature>
<dbReference type="PANTHER" id="PTHR24064">
    <property type="entry name" value="SOLUTE CARRIER FAMILY 22 MEMBER"/>
    <property type="match status" value="1"/>
</dbReference>
<feature type="transmembrane region" description="Helical" evidence="6">
    <location>
        <begin position="490"/>
        <end position="510"/>
    </location>
</feature>
<comment type="caution">
    <text evidence="8">The sequence shown here is derived from an EMBL/GenBank/DDBJ whole genome shotgun (WGS) entry which is preliminary data.</text>
</comment>
<keyword evidence="4 6" id="KW-0472">Membrane</keyword>
<dbReference type="EMBL" id="JARAKH010000005">
    <property type="protein sequence ID" value="KAK8403684.1"/>
    <property type="molecule type" value="Genomic_DNA"/>
</dbReference>
<keyword evidence="2 6" id="KW-0812">Transmembrane</keyword>
<gene>
    <name evidence="8" type="ORF">O3P69_000050</name>
</gene>
<dbReference type="InterPro" id="IPR020846">
    <property type="entry name" value="MFS_dom"/>
</dbReference>
<organism evidence="8 9">
    <name type="scientific">Scylla paramamosain</name>
    <name type="common">Mud crab</name>
    <dbReference type="NCBI Taxonomy" id="85552"/>
    <lineage>
        <taxon>Eukaryota</taxon>
        <taxon>Metazoa</taxon>
        <taxon>Ecdysozoa</taxon>
        <taxon>Arthropoda</taxon>
        <taxon>Crustacea</taxon>
        <taxon>Multicrustacea</taxon>
        <taxon>Malacostraca</taxon>
        <taxon>Eumalacostraca</taxon>
        <taxon>Eucarida</taxon>
        <taxon>Decapoda</taxon>
        <taxon>Pleocyemata</taxon>
        <taxon>Brachyura</taxon>
        <taxon>Eubrachyura</taxon>
        <taxon>Portunoidea</taxon>
        <taxon>Portunidae</taxon>
        <taxon>Portuninae</taxon>
        <taxon>Scylla</taxon>
    </lineage>
</organism>
<dbReference type="InterPro" id="IPR036259">
    <property type="entry name" value="MFS_trans_sf"/>
</dbReference>
<dbReference type="Pfam" id="PF00083">
    <property type="entry name" value="Sugar_tr"/>
    <property type="match status" value="1"/>
</dbReference>
<feature type="region of interest" description="Disordered" evidence="5">
    <location>
        <begin position="581"/>
        <end position="604"/>
    </location>
</feature>
<feature type="domain" description="Major facilitator superfamily (MFS) profile" evidence="7">
    <location>
        <begin position="117"/>
        <end position="576"/>
    </location>
</feature>
<proteinExistence type="predicted"/>
<feature type="region of interest" description="Disordered" evidence="5">
    <location>
        <begin position="1"/>
        <end position="24"/>
    </location>
</feature>
<feature type="compositionally biased region" description="Acidic residues" evidence="5">
    <location>
        <begin position="10"/>
        <end position="24"/>
    </location>
</feature>
<feature type="transmembrane region" description="Helical" evidence="6">
    <location>
        <begin position="402"/>
        <end position="419"/>
    </location>
</feature>
<dbReference type="GO" id="GO:0022857">
    <property type="term" value="F:transmembrane transporter activity"/>
    <property type="evidence" value="ECO:0007669"/>
    <property type="project" value="InterPro"/>
</dbReference>
<reference evidence="8 9" key="1">
    <citation type="submission" date="2023-03" db="EMBL/GenBank/DDBJ databases">
        <title>High-quality genome of Scylla paramamosain provides insights in environmental adaptation.</title>
        <authorList>
            <person name="Zhang L."/>
        </authorList>
    </citation>
    <scope>NUCLEOTIDE SEQUENCE [LARGE SCALE GENOMIC DNA]</scope>
    <source>
        <strain evidence="8">LZ_2023a</strain>
        <tissue evidence="8">Muscle</tissue>
    </source>
</reference>
<dbReference type="Gene3D" id="1.20.1250.20">
    <property type="entry name" value="MFS general substrate transporter like domains"/>
    <property type="match status" value="1"/>
</dbReference>
<dbReference type="Proteomes" id="UP001487740">
    <property type="component" value="Unassembled WGS sequence"/>
</dbReference>
<dbReference type="CDD" id="cd17317">
    <property type="entry name" value="MFS_SLC22"/>
    <property type="match status" value="1"/>
</dbReference>
<evidence type="ECO:0000256" key="6">
    <source>
        <dbReference type="SAM" id="Phobius"/>
    </source>
</evidence>
<sequence length="604" mass="67348">MKETLRWKEEEEEEEMNPLEEGMDAEDKKMDSKLTCFEDIVEELSPYGRWNICLFLLCSSSIMFNALITMSYQFLGATPDHWCHVESLKEANWTDQQILEFAIPFDNKTGQRDKCHMYDYDYAVVAQLGYDAAMTHQHDTADKDTLRVVPCSARDFNLTQHESSVVTEWDLVCERRVLYATTQAVNQLGFLIASLFTPMLTDRFGRRPVAQSMVCLTLLLGIGSCFSPSVNVFIAFRCGLSTTIMAIYLSCFIIMMEWTATSTRSSFGSLTVMAWAVGCMMVPGIAYIIRPWRYLQAAFVLPYVIFLLGWRFLPESPRWMLLHGRYEDVENTLARIAATNHSKVPPKGVLRAALTRISQQMQGELGQGKASGGGEHSIGKKVVGALRHVLSPYSNPQRARRMCVLIVLWFSASSAYYGLSLNATNISADPYLYNFLHGVFEVPAYLILWLLVARAGRRPSISGLFLFCALCIAINGALMFVFAVPVAAKIILSLLGKMAVAAAFHLAYLFTAELFTTQQRSLAVCHCCLLGRVGSIASPYINDILGEVAKWAPSAVFAVGAFISSLLALLLPETLNKKLPENDFEEAKEEGEESRKAPSSDPSV</sequence>
<keyword evidence="3 6" id="KW-1133">Transmembrane helix</keyword>
<dbReference type="AlphaFoldDB" id="A0AAW0UU76"/>
<dbReference type="GO" id="GO:0016020">
    <property type="term" value="C:membrane"/>
    <property type="evidence" value="ECO:0007669"/>
    <property type="project" value="UniProtKB-SubCell"/>
</dbReference>
<feature type="transmembrane region" description="Helical" evidence="6">
    <location>
        <begin position="464"/>
        <end position="484"/>
    </location>
</feature>
<comment type="subcellular location">
    <subcellularLocation>
        <location evidence="1">Membrane</location>
        <topology evidence="1">Multi-pass membrane protein</topology>
    </subcellularLocation>
</comment>
<feature type="transmembrane region" description="Helical" evidence="6">
    <location>
        <begin position="270"/>
        <end position="289"/>
    </location>
</feature>
<feature type="transmembrane region" description="Helical" evidence="6">
    <location>
        <begin position="522"/>
        <end position="541"/>
    </location>
</feature>
<feature type="transmembrane region" description="Helical" evidence="6">
    <location>
        <begin position="295"/>
        <end position="313"/>
    </location>
</feature>
<keyword evidence="9" id="KW-1185">Reference proteome</keyword>
<dbReference type="SUPFAM" id="SSF103473">
    <property type="entry name" value="MFS general substrate transporter"/>
    <property type="match status" value="1"/>
</dbReference>
<evidence type="ECO:0000256" key="1">
    <source>
        <dbReference type="ARBA" id="ARBA00004141"/>
    </source>
</evidence>
<name>A0AAW0UU76_SCYPA</name>
<evidence type="ECO:0000256" key="2">
    <source>
        <dbReference type="ARBA" id="ARBA00022692"/>
    </source>
</evidence>
<dbReference type="PROSITE" id="PS50850">
    <property type="entry name" value="MFS"/>
    <property type="match status" value="1"/>
</dbReference>
<accession>A0AAW0UU76</accession>
<feature type="compositionally biased region" description="Acidic residues" evidence="5">
    <location>
        <begin position="582"/>
        <end position="592"/>
    </location>
</feature>
<evidence type="ECO:0000256" key="5">
    <source>
        <dbReference type="SAM" id="MobiDB-lite"/>
    </source>
</evidence>
<evidence type="ECO:0000313" key="8">
    <source>
        <dbReference type="EMBL" id="KAK8403684.1"/>
    </source>
</evidence>